<accession>A0AAV5RRU2</accession>
<evidence type="ECO:0000313" key="1">
    <source>
        <dbReference type="EMBL" id="GMM54250.1"/>
    </source>
</evidence>
<protein>
    <submittedName>
        <fullName evidence="1">Zip2 protein</fullName>
    </submittedName>
</protein>
<sequence>MDFNHESRLEEISAFNVDKFYLETLTKEHVTKSVSKSFNFPTWKEPNIIPIPDNYYYVMEQELFDETFNKLELYLRKIDPNSKNVHLSKRQKKLKKKFLPIWHLDKEVLMSWEWNPFRKIEVEFKNILSNLEELNDNKEKLISFTMSECTYCWSSELCLLQNSSQEVIVHKLPPRIENKSTTPETTDKANTTITENEPSFENLASNTEINTSLIPHKRSILDPDLLSLIISKKKKSHQDTTRSLPDSTSDSWSNILKHGLVKSRMELSRNLSAHPEEYVPEVRIALSEVNFPRSSKTSTPKTIILNSSKLLINHDIVTQLRDTQGVNIIEQKLGVNCDIILNATTCLVRISLEKFQQTSPDGSLRYSKDLQQLVQYFQRCIVLIEYDRETAVTDPDIFWRVQLCLSGGPFTLHFIANEANGMRPSDHAACYVLDYVNKLSQQVDTTALQPQGRQDYELVDSLTHNPLLAAELLSEYNLCQLLRAVDTSNPPHHLTPYQLACFRRLVHAEW</sequence>
<comment type="caution">
    <text evidence="1">The sequence shown here is derived from an EMBL/GenBank/DDBJ whole genome shotgun (WGS) entry which is preliminary data.</text>
</comment>
<evidence type="ECO:0000313" key="2">
    <source>
        <dbReference type="Proteomes" id="UP001377567"/>
    </source>
</evidence>
<dbReference type="EMBL" id="BTGD01000001">
    <property type="protein sequence ID" value="GMM54250.1"/>
    <property type="molecule type" value="Genomic_DNA"/>
</dbReference>
<organism evidence="1 2">
    <name type="scientific">Maudiozyma humilis</name>
    <name type="common">Sour dough yeast</name>
    <name type="synonym">Kazachstania humilis</name>
    <dbReference type="NCBI Taxonomy" id="51915"/>
    <lineage>
        <taxon>Eukaryota</taxon>
        <taxon>Fungi</taxon>
        <taxon>Dikarya</taxon>
        <taxon>Ascomycota</taxon>
        <taxon>Saccharomycotina</taxon>
        <taxon>Saccharomycetes</taxon>
        <taxon>Saccharomycetales</taxon>
        <taxon>Saccharomycetaceae</taxon>
        <taxon>Maudiozyma</taxon>
    </lineage>
</organism>
<gene>
    <name evidence="1" type="ORF">DAKH74_008660</name>
</gene>
<dbReference type="AlphaFoldDB" id="A0AAV5RRU2"/>
<proteinExistence type="predicted"/>
<dbReference type="Gene3D" id="3.40.50.10130">
    <property type="match status" value="1"/>
</dbReference>
<reference evidence="1 2" key="1">
    <citation type="journal article" date="2023" name="Elife">
        <title>Identification of key yeast species and microbe-microbe interactions impacting larval growth of Drosophila in the wild.</title>
        <authorList>
            <person name="Mure A."/>
            <person name="Sugiura Y."/>
            <person name="Maeda R."/>
            <person name="Honda K."/>
            <person name="Sakurai N."/>
            <person name="Takahashi Y."/>
            <person name="Watada M."/>
            <person name="Katoh T."/>
            <person name="Gotoh A."/>
            <person name="Gotoh Y."/>
            <person name="Taniguchi I."/>
            <person name="Nakamura K."/>
            <person name="Hayashi T."/>
            <person name="Katayama T."/>
            <person name="Uemura T."/>
            <person name="Hattori Y."/>
        </authorList>
    </citation>
    <scope>NUCLEOTIDE SEQUENCE [LARGE SCALE GENOMIC DNA]</scope>
    <source>
        <strain evidence="1 2">KH-74</strain>
    </source>
</reference>
<name>A0AAV5RRU2_MAUHU</name>
<keyword evidence="2" id="KW-1185">Reference proteome</keyword>
<dbReference type="Proteomes" id="UP001377567">
    <property type="component" value="Unassembled WGS sequence"/>
</dbReference>